<name>A0A9P4YEX8_CRYP1</name>
<dbReference type="OrthoDB" id="654211at2759"/>
<evidence type="ECO:0000256" key="1">
    <source>
        <dbReference type="PROSITE-ProRule" id="PRU00042"/>
    </source>
</evidence>
<sequence>MEGESNFLTEDLTQIGADPAEIDLILRQLEANDLQDDLPSDGNIEACDAPHHYDWGNNTQSSTSNSGSSTLSPLDSPQTSVMTSSPADQYYDFSLLNVFDTKLDGQLTFLDPLELDLSVESLPDYENLTLPGNEFFNPMAHPTKHLHVIESNEIVFDQKASTHPTEPQPSTKPTQSSLAPCEPPSAEAPFDCPYCHRSFADKTKFKIHTNKHTKPFRCSAACCDYAAAEKKSLQRHLLAKSKWDEEHRRAAQSQGVENIKHRCPKQGCTYSTIREDNLKRHMSKCTS</sequence>
<evidence type="ECO:0000256" key="2">
    <source>
        <dbReference type="SAM" id="MobiDB-lite"/>
    </source>
</evidence>
<feature type="compositionally biased region" description="Polar residues" evidence="2">
    <location>
        <begin position="73"/>
        <end position="83"/>
    </location>
</feature>
<dbReference type="Pfam" id="PF00096">
    <property type="entry name" value="zf-C2H2"/>
    <property type="match status" value="1"/>
</dbReference>
<feature type="region of interest" description="Disordered" evidence="2">
    <location>
        <begin position="159"/>
        <end position="182"/>
    </location>
</feature>
<keyword evidence="1" id="KW-0479">Metal-binding</keyword>
<feature type="compositionally biased region" description="Polar residues" evidence="2">
    <location>
        <begin position="159"/>
        <end position="178"/>
    </location>
</feature>
<organism evidence="4 5">
    <name type="scientific">Cryphonectria parasitica (strain ATCC 38755 / EP155)</name>
    <dbReference type="NCBI Taxonomy" id="660469"/>
    <lineage>
        <taxon>Eukaryota</taxon>
        <taxon>Fungi</taxon>
        <taxon>Dikarya</taxon>
        <taxon>Ascomycota</taxon>
        <taxon>Pezizomycotina</taxon>
        <taxon>Sordariomycetes</taxon>
        <taxon>Sordariomycetidae</taxon>
        <taxon>Diaporthales</taxon>
        <taxon>Cryphonectriaceae</taxon>
        <taxon>Cryphonectria-Endothia species complex</taxon>
        <taxon>Cryphonectria</taxon>
    </lineage>
</organism>
<dbReference type="Proteomes" id="UP000803844">
    <property type="component" value="Unassembled WGS sequence"/>
</dbReference>
<dbReference type="InterPro" id="IPR013087">
    <property type="entry name" value="Znf_C2H2_type"/>
</dbReference>
<evidence type="ECO:0000259" key="3">
    <source>
        <dbReference type="PROSITE" id="PS50157"/>
    </source>
</evidence>
<dbReference type="AlphaFoldDB" id="A0A9P4YEX8"/>
<evidence type="ECO:0000313" key="4">
    <source>
        <dbReference type="EMBL" id="KAF3771387.1"/>
    </source>
</evidence>
<feature type="region of interest" description="Disordered" evidence="2">
    <location>
        <begin position="36"/>
        <end position="83"/>
    </location>
</feature>
<gene>
    <name evidence="4" type="ORF">M406DRAFT_320792</name>
</gene>
<dbReference type="Gene3D" id="3.30.160.60">
    <property type="entry name" value="Classic Zinc Finger"/>
    <property type="match status" value="1"/>
</dbReference>
<dbReference type="PROSITE" id="PS00028">
    <property type="entry name" value="ZINC_FINGER_C2H2_1"/>
    <property type="match status" value="1"/>
</dbReference>
<dbReference type="GeneID" id="63836560"/>
<dbReference type="RefSeq" id="XP_040782348.1">
    <property type="nucleotide sequence ID" value="XM_040919431.1"/>
</dbReference>
<feature type="compositionally biased region" description="Low complexity" evidence="2">
    <location>
        <begin position="57"/>
        <end position="72"/>
    </location>
</feature>
<dbReference type="PROSITE" id="PS50157">
    <property type="entry name" value="ZINC_FINGER_C2H2_2"/>
    <property type="match status" value="1"/>
</dbReference>
<dbReference type="SUPFAM" id="SSF57667">
    <property type="entry name" value="beta-beta-alpha zinc fingers"/>
    <property type="match status" value="1"/>
</dbReference>
<protein>
    <recommendedName>
        <fullName evidence="3">C2H2-type domain-containing protein</fullName>
    </recommendedName>
</protein>
<dbReference type="InterPro" id="IPR036236">
    <property type="entry name" value="Znf_C2H2_sf"/>
</dbReference>
<evidence type="ECO:0000313" key="5">
    <source>
        <dbReference type="Proteomes" id="UP000803844"/>
    </source>
</evidence>
<accession>A0A9P4YEX8</accession>
<keyword evidence="1" id="KW-0862">Zinc</keyword>
<proteinExistence type="predicted"/>
<keyword evidence="5" id="KW-1185">Reference proteome</keyword>
<feature type="domain" description="C2H2-type" evidence="3">
    <location>
        <begin position="190"/>
        <end position="213"/>
    </location>
</feature>
<reference evidence="4" key="1">
    <citation type="journal article" date="2020" name="Phytopathology">
        <title>Genome sequence of the chestnut blight fungus Cryphonectria parasitica EP155: A fundamental resource for an archetypical invasive plant pathogen.</title>
        <authorList>
            <person name="Crouch J.A."/>
            <person name="Dawe A."/>
            <person name="Aerts A."/>
            <person name="Barry K."/>
            <person name="Churchill A.C.L."/>
            <person name="Grimwood J."/>
            <person name="Hillman B."/>
            <person name="Milgroom M.G."/>
            <person name="Pangilinan J."/>
            <person name="Smith M."/>
            <person name="Salamov A."/>
            <person name="Schmutz J."/>
            <person name="Yadav J."/>
            <person name="Grigoriev I.V."/>
            <person name="Nuss D."/>
        </authorList>
    </citation>
    <scope>NUCLEOTIDE SEQUENCE</scope>
    <source>
        <strain evidence="4">EP155</strain>
    </source>
</reference>
<comment type="caution">
    <text evidence="4">The sequence shown here is derived from an EMBL/GenBank/DDBJ whole genome shotgun (WGS) entry which is preliminary data.</text>
</comment>
<dbReference type="EMBL" id="MU032344">
    <property type="protein sequence ID" value="KAF3771387.1"/>
    <property type="molecule type" value="Genomic_DNA"/>
</dbReference>
<dbReference type="GO" id="GO:0008270">
    <property type="term" value="F:zinc ion binding"/>
    <property type="evidence" value="ECO:0007669"/>
    <property type="project" value="UniProtKB-KW"/>
</dbReference>
<dbReference type="SMART" id="SM00355">
    <property type="entry name" value="ZnF_C2H2"/>
    <property type="match status" value="3"/>
</dbReference>
<keyword evidence="1" id="KW-0863">Zinc-finger</keyword>